<reference evidence="1 2" key="1">
    <citation type="journal article" date="2015" name="Nature">
        <title>rRNA introns, odd ribosomes, and small enigmatic genomes across a large radiation of phyla.</title>
        <authorList>
            <person name="Brown C.T."/>
            <person name="Hug L.A."/>
            <person name="Thomas B.C."/>
            <person name="Sharon I."/>
            <person name="Castelle C.J."/>
            <person name="Singh A."/>
            <person name="Wilkins M.J."/>
            <person name="Williams K.H."/>
            <person name="Banfield J.F."/>
        </authorList>
    </citation>
    <scope>NUCLEOTIDE SEQUENCE [LARGE SCALE GENOMIC DNA]</scope>
</reference>
<name>A0A0G0VQP4_UNCKA</name>
<dbReference type="EMBL" id="LCBB01000018">
    <property type="protein sequence ID" value="KKS02022.1"/>
    <property type="molecule type" value="Genomic_DNA"/>
</dbReference>
<sequence length="276" mass="31971">MLPINKITTPEELLNILEMESLRHRLLRYQEMLDELRYILKDRIEPSLPNISTFMIEQSLSDIDKTGLVFLAKKFNLNNNDIPHVTGLKIDIKSFLFTSRQLIDQQLSIINALSKIVQEDGCKNQLSKDLGTFIPKLHSGLYSIKPQINNYFLSHTFELLYLRFMRNSVKTIGDLKAEMIYTTSNTEINITIKACYQSNDKLLQYLSTDKIELFNFKLIEIFTKTLDLFALYNNLVMDLLVEHAKKIIPEVEIELNGCDYNLSAHSQLNDIQISTD</sequence>
<dbReference type="AlphaFoldDB" id="A0A0G0VQP4"/>
<evidence type="ECO:0000313" key="1">
    <source>
        <dbReference type="EMBL" id="KKS02022.1"/>
    </source>
</evidence>
<protein>
    <submittedName>
        <fullName evidence="1">Uncharacterized protein</fullName>
    </submittedName>
</protein>
<organism evidence="1 2">
    <name type="scientific">candidate division WWE3 bacterium GW2011_GWC2_41_23</name>
    <dbReference type="NCBI Taxonomy" id="1619123"/>
    <lineage>
        <taxon>Bacteria</taxon>
        <taxon>Katanobacteria</taxon>
    </lineage>
</organism>
<evidence type="ECO:0000313" key="2">
    <source>
        <dbReference type="Proteomes" id="UP000033947"/>
    </source>
</evidence>
<proteinExistence type="predicted"/>
<comment type="caution">
    <text evidence="1">The sequence shown here is derived from an EMBL/GenBank/DDBJ whole genome shotgun (WGS) entry which is preliminary data.</text>
</comment>
<gene>
    <name evidence="1" type="ORF">UU55_C0018G0007</name>
</gene>
<accession>A0A0G0VQP4</accession>
<dbReference type="Proteomes" id="UP000033947">
    <property type="component" value="Unassembled WGS sequence"/>
</dbReference>